<sequence>MSCKISGTEDKSEDDICKRSGSQEWSQIQAIQIEGRLLDWGKQNEYVLLELGTGRLSGTHETVQMDLDASEVRDCTGR</sequence>
<reference evidence="2 3" key="1">
    <citation type="submission" date="2024-03" db="EMBL/GenBank/DDBJ databases">
        <authorList>
            <consortium name="ELIXIR-Norway"/>
            <consortium name="Elixir Norway"/>
        </authorList>
    </citation>
    <scope>NUCLEOTIDE SEQUENCE [LARGE SCALE GENOMIC DNA]</scope>
</reference>
<evidence type="ECO:0000313" key="2">
    <source>
        <dbReference type="EMBL" id="CAK9871770.1"/>
    </source>
</evidence>
<organism evidence="2 3">
    <name type="scientific">Sphagnum jensenii</name>
    <dbReference type="NCBI Taxonomy" id="128206"/>
    <lineage>
        <taxon>Eukaryota</taxon>
        <taxon>Viridiplantae</taxon>
        <taxon>Streptophyta</taxon>
        <taxon>Embryophyta</taxon>
        <taxon>Bryophyta</taxon>
        <taxon>Sphagnophytina</taxon>
        <taxon>Sphagnopsida</taxon>
        <taxon>Sphagnales</taxon>
        <taxon>Sphagnaceae</taxon>
        <taxon>Sphagnum</taxon>
    </lineage>
</organism>
<dbReference type="EMBL" id="OZ023703">
    <property type="protein sequence ID" value="CAK9871770.1"/>
    <property type="molecule type" value="Genomic_DNA"/>
</dbReference>
<feature type="region of interest" description="Disordered" evidence="1">
    <location>
        <begin position="1"/>
        <end position="21"/>
    </location>
</feature>
<gene>
    <name evidence="2" type="ORF">CSSPJE1EN2_LOCUS14382</name>
</gene>
<evidence type="ECO:0000313" key="3">
    <source>
        <dbReference type="Proteomes" id="UP001497522"/>
    </source>
</evidence>
<keyword evidence="3" id="KW-1185">Reference proteome</keyword>
<dbReference type="Proteomes" id="UP001497522">
    <property type="component" value="Chromosome 2"/>
</dbReference>
<protein>
    <submittedName>
        <fullName evidence="2">Uncharacterized protein</fullName>
    </submittedName>
</protein>
<accession>A0ABP1B985</accession>
<name>A0ABP1B985_9BRYO</name>
<feature type="compositionally biased region" description="Basic and acidic residues" evidence="1">
    <location>
        <begin position="7"/>
        <end position="18"/>
    </location>
</feature>
<proteinExistence type="predicted"/>
<evidence type="ECO:0000256" key="1">
    <source>
        <dbReference type="SAM" id="MobiDB-lite"/>
    </source>
</evidence>